<protein>
    <submittedName>
        <fullName evidence="1">Uncharacterized protein</fullName>
    </submittedName>
</protein>
<accession>A0A154PQD1</accession>
<reference evidence="1 2" key="1">
    <citation type="submission" date="2015-07" db="EMBL/GenBank/DDBJ databases">
        <title>The genome of Dufourea novaeangliae.</title>
        <authorList>
            <person name="Pan H."/>
            <person name="Kapheim K."/>
        </authorList>
    </citation>
    <scope>NUCLEOTIDE SEQUENCE [LARGE SCALE GENOMIC DNA]</scope>
    <source>
        <strain evidence="1">0120121106</strain>
        <tissue evidence="1">Whole body</tissue>
    </source>
</reference>
<evidence type="ECO:0000313" key="2">
    <source>
        <dbReference type="Proteomes" id="UP000076502"/>
    </source>
</evidence>
<dbReference type="EMBL" id="KQ435007">
    <property type="protein sequence ID" value="KZC13458.1"/>
    <property type="molecule type" value="Genomic_DNA"/>
</dbReference>
<dbReference type="Proteomes" id="UP000076502">
    <property type="component" value="Unassembled WGS sequence"/>
</dbReference>
<gene>
    <name evidence="1" type="ORF">WN55_05009</name>
</gene>
<organism evidence="1 2">
    <name type="scientific">Dufourea novaeangliae</name>
    <name type="common">Sweat bee</name>
    <dbReference type="NCBI Taxonomy" id="178035"/>
    <lineage>
        <taxon>Eukaryota</taxon>
        <taxon>Metazoa</taxon>
        <taxon>Ecdysozoa</taxon>
        <taxon>Arthropoda</taxon>
        <taxon>Hexapoda</taxon>
        <taxon>Insecta</taxon>
        <taxon>Pterygota</taxon>
        <taxon>Neoptera</taxon>
        <taxon>Endopterygota</taxon>
        <taxon>Hymenoptera</taxon>
        <taxon>Apocrita</taxon>
        <taxon>Aculeata</taxon>
        <taxon>Apoidea</taxon>
        <taxon>Anthophila</taxon>
        <taxon>Halictidae</taxon>
        <taxon>Rophitinae</taxon>
        <taxon>Dufourea</taxon>
    </lineage>
</organism>
<dbReference type="AlphaFoldDB" id="A0A154PQD1"/>
<sequence>MDPPFLSQTHPFVRRATRNGFILEEHNILYPERNERVSRLKERRSSSWTHYNDKSIIEQKVICMHTIYTAIKASPRMKYTATR</sequence>
<keyword evidence="2" id="KW-1185">Reference proteome</keyword>
<evidence type="ECO:0000313" key="1">
    <source>
        <dbReference type="EMBL" id="KZC13458.1"/>
    </source>
</evidence>
<name>A0A154PQD1_DUFNO</name>
<proteinExistence type="predicted"/>